<gene>
    <name evidence="2" type="ORF">Hamer_G008328</name>
</gene>
<protein>
    <submittedName>
        <fullName evidence="2">Uncharacterized protein</fullName>
    </submittedName>
</protein>
<keyword evidence="3" id="KW-1185">Reference proteome</keyword>
<dbReference type="Proteomes" id="UP000747542">
    <property type="component" value="Unassembled WGS sequence"/>
</dbReference>
<evidence type="ECO:0000313" key="3">
    <source>
        <dbReference type="Proteomes" id="UP000747542"/>
    </source>
</evidence>
<comment type="caution">
    <text evidence="2">The sequence shown here is derived from an EMBL/GenBank/DDBJ whole genome shotgun (WGS) entry which is preliminary data.</text>
</comment>
<evidence type="ECO:0000256" key="1">
    <source>
        <dbReference type="SAM" id="MobiDB-lite"/>
    </source>
</evidence>
<dbReference type="EMBL" id="JAHLQT010001931">
    <property type="protein sequence ID" value="KAG7177676.1"/>
    <property type="molecule type" value="Genomic_DNA"/>
</dbReference>
<dbReference type="AlphaFoldDB" id="A0A8J5TLG3"/>
<name>A0A8J5TLG3_HOMAM</name>
<proteinExistence type="predicted"/>
<feature type="region of interest" description="Disordered" evidence="1">
    <location>
        <begin position="24"/>
        <end position="43"/>
    </location>
</feature>
<evidence type="ECO:0000313" key="2">
    <source>
        <dbReference type="EMBL" id="KAG7177676.1"/>
    </source>
</evidence>
<accession>A0A8J5TLG3</accession>
<reference evidence="2" key="1">
    <citation type="journal article" date="2021" name="Sci. Adv.">
        <title>The American lobster genome reveals insights on longevity, neural, and immune adaptations.</title>
        <authorList>
            <person name="Polinski J.M."/>
            <person name="Zimin A.V."/>
            <person name="Clark K.F."/>
            <person name="Kohn A.B."/>
            <person name="Sadowski N."/>
            <person name="Timp W."/>
            <person name="Ptitsyn A."/>
            <person name="Khanna P."/>
            <person name="Romanova D.Y."/>
            <person name="Williams P."/>
            <person name="Greenwood S.J."/>
            <person name="Moroz L.L."/>
            <person name="Walt D.R."/>
            <person name="Bodnar A.G."/>
        </authorList>
    </citation>
    <scope>NUCLEOTIDE SEQUENCE</scope>
    <source>
        <strain evidence="2">GMGI-L3</strain>
    </source>
</reference>
<organism evidence="2 3">
    <name type="scientific">Homarus americanus</name>
    <name type="common">American lobster</name>
    <dbReference type="NCBI Taxonomy" id="6706"/>
    <lineage>
        <taxon>Eukaryota</taxon>
        <taxon>Metazoa</taxon>
        <taxon>Ecdysozoa</taxon>
        <taxon>Arthropoda</taxon>
        <taxon>Crustacea</taxon>
        <taxon>Multicrustacea</taxon>
        <taxon>Malacostraca</taxon>
        <taxon>Eumalacostraca</taxon>
        <taxon>Eucarida</taxon>
        <taxon>Decapoda</taxon>
        <taxon>Pleocyemata</taxon>
        <taxon>Astacidea</taxon>
        <taxon>Nephropoidea</taxon>
        <taxon>Nephropidae</taxon>
        <taxon>Homarus</taxon>
    </lineage>
</organism>
<sequence>MTWVRWVKRGAERRGGTTVYTKHATATTSSSARKHASKASRAFMAPDDGSPFAGIVLKSPSGSEMDILATGNVLTEV</sequence>